<organism evidence="3 4">
    <name type="scientific">Kwoniella europaea PYCC6329</name>
    <dbReference type="NCBI Taxonomy" id="1423913"/>
    <lineage>
        <taxon>Eukaryota</taxon>
        <taxon>Fungi</taxon>
        <taxon>Dikarya</taxon>
        <taxon>Basidiomycota</taxon>
        <taxon>Agaricomycotina</taxon>
        <taxon>Tremellomycetes</taxon>
        <taxon>Tremellales</taxon>
        <taxon>Cryptococcaceae</taxon>
        <taxon>Kwoniella</taxon>
    </lineage>
</organism>
<dbReference type="GeneID" id="91103788"/>
<dbReference type="SUPFAM" id="SSF81383">
    <property type="entry name" value="F-box domain"/>
    <property type="match status" value="1"/>
</dbReference>
<dbReference type="RefSeq" id="XP_066084857.1">
    <property type="nucleotide sequence ID" value="XM_066228760.1"/>
</dbReference>
<dbReference type="Pfam" id="PF12937">
    <property type="entry name" value="F-box-like"/>
    <property type="match status" value="1"/>
</dbReference>
<dbReference type="InterPro" id="IPR036047">
    <property type="entry name" value="F-box-like_dom_sf"/>
</dbReference>
<evidence type="ECO:0000259" key="2">
    <source>
        <dbReference type="PROSITE" id="PS50181"/>
    </source>
</evidence>
<evidence type="ECO:0000313" key="4">
    <source>
        <dbReference type="Proteomes" id="UP001358614"/>
    </source>
</evidence>
<gene>
    <name evidence="3" type="ORF">V865_004987</name>
</gene>
<dbReference type="PROSITE" id="PS50181">
    <property type="entry name" value="FBOX"/>
    <property type="match status" value="1"/>
</dbReference>
<reference evidence="3 4" key="1">
    <citation type="submission" date="2024-01" db="EMBL/GenBank/DDBJ databases">
        <title>Comparative genomics of Cryptococcus and Kwoniella reveals pathogenesis evolution and contrasting modes of karyotype evolution via chromosome fusion or intercentromeric recombination.</title>
        <authorList>
            <person name="Coelho M.A."/>
            <person name="David-Palma M."/>
            <person name="Shea T."/>
            <person name="Bowers K."/>
            <person name="McGinley-Smith S."/>
            <person name="Mohammad A.W."/>
            <person name="Gnirke A."/>
            <person name="Yurkov A.M."/>
            <person name="Nowrousian M."/>
            <person name="Sun S."/>
            <person name="Cuomo C.A."/>
            <person name="Heitman J."/>
        </authorList>
    </citation>
    <scope>NUCLEOTIDE SEQUENCE [LARGE SCALE GENOMIC DNA]</scope>
    <source>
        <strain evidence="3 4">PYCC6329</strain>
    </source>
</reference>
<proteinExistence type="predicted"/>
<dbReference type="Proteomes" id="UP001358614">
    <property type="component" value="Chromosome 1"/>
</dbReference>
<protein>
    <recommendedName>
        <fullName evidence="2">F-box domain-containing protein</fullName>
    </recommendedName>
</protein>
<feature type="region of interest" description="Disordered" evidence="1">
    <location>
        <begin position="1"/>
        <end position="21"/>
    </location>
</feature>
<evidence type="ECO:0000313" key="3">
    <source>
        <dbReference type="EMBL" id="WWD06890.1"/>
    </source>
</evidence>
<dbReference type="AlphaFoldDB" id="A0AAX4KKF3"/>
<dbReference type="EMBL" id="CP144089">
    <property type="protein sequence ID" value="WWD06890.1"/>
    <property type="molecule type" value="Genomic_DNA"/>
</dbReference>
<accession>A0AAX4KKF3</accession>
<dbReference type="SMART" id="SM00256">
    <property type="entry name" value="FBOX"/>
    <property type="match status" value="1"/>
</dbReference>
<name>A0AAX4KKF3_9TREE</name>
<dbReference type="InterPro" id="IPR001810">
    <property type="entry name" value="F-box_dom"/>
</dbReference>
<dbReference type="KEGG" id="ker:91103788"/>
<sequence>MPRKHRPAAHPQTSIIHPYPPSSAPIERLPLELKLRVVSYLSTSDAHTLASVSKSLQDAAESVIWSKVDMSLPENWDKQVLLWEDTMPDWWGQHSLTPEIEDIVVGFKSTMDMEGGSIGWSRGDDSDICWNVRNLKFMTRIKQVSTALTSHPSRGNWVTELRLELPQIRQDRLNDKKMKIDALKEIVKVIRGNLRMVRLGSPEINLRDEYYKTRYLDSAFFLNYIGLTGLNLGKLRTLELVLEGSISFQAQMKKIVNVIGTSTITKLVLNPSWSMSTWVPDPNDNPIPKIPSLKSLHLNHLHPRSLETACGLIRSADNLEELKVSFTDDGESAWDVFPLADANRAIKTFREHETLRRIEWYGGLQARWWFEKLVQSGFDNVEVLVQNQAIECESETFIENILIPPFPSLRSILIPCRSPKWYRHLSPPDWAKAPPPRNSISPHVISHLQEAPNLLAVQFSCLSSLSIDEVLDSSQWCDKRVNGVLIRSYLNETTGEQFYHLRRLELLVVQPKLYDSTYEDRYDGMKECKGEEVDHRWVDHTSFKNATVPPPILKKVYKTLGEKLDWTTPGRGMLLPESAWEVLRSWRVKLPDKGIEGRKIVTRRMARDLQ</sequence>
<evidence type="ECO:0000256" key="1">
    <source>
        <dbReference type="SAM" id="MobiDB-lite"/>
    </source>
</evidence>
<feature type="domain" description="F-box" evidence="2">
    <location>
        <begin position="23"/>
        <end position="68"/>
    </location>
</feature>
<keyword evidence="4" id="KW-1185">Reference proteome</keyword>